<reference evidence="4" key="2">
    <citation type="submission" date="2021-04" db="EMBL/GenBank/DDBJ databases">
        <authorList>
            <person name="Gilroy R."/>
        </authorList>
    </citation>
    <scope>NUCLEOTIDE SEQUENCE</scope>
    <source>
        <strain evidence="4">CHK165-2605</strain>
    </source>
</reference>
<evidence type="ECO:0000256" key="1">
    <source>
        <dbReference type="ARBA" id="ARBA00007362"/>
    </source>
</evidence>
<dbReference type="Gene3D" id="1.10.3730.20">
    <property type="match status" value="1"/>
</dbReference>
<dbReference type="EMBL" id="DWWI01000066">
    <property type="protein sequence ID" value="HJC42651.1"/>
    <property type="molecule type" value="Genomic_DNA"/>
</dbReference>
<feature type="transmembrane region" description="Helical" evidence="2">
    <location>
        <begin position="36"/>
        <end position="55"/>
    </location>
</feature>
<dbReference type="Proteomes" id="UP000823895">
    <property type="component" value="Unassembled WGS sequence"/>
</dbReference>
<evidence type="ECO:0000256" key="2">
    <source>
        <dbReference type="SAM" id="Phobius"/>
    </source>
</evidence>
<feature type="transmembrane region" description="Helical" evidence="2">
    <location>
        <begin position="94"/>
        <end position="116"/>
    </location>
</feature>
<dbReference type="GO" id="GO:0016020">
    <property type="term" value="C:membrane"/>
    <property type="evidence" value="ECO:0007669"/>
    <property type="project" value="InterPro"/>
</dbReference>
<dbReference type="SUPFAM" id="SSF103481">
    <property type="entry name" value="Multidrug resistance efflux transporter EmrE"/>
    <property type="match status" value="2"/>
</dbReference>
<comment type="similarity">
    <text evidence="1">Belongs to the EamA transporter family.</text>
</comment>
<feature type="transmembrane region" description="Helical" evidence="2">
    <location>
        <begin position="214"/>
        <end position="233"/>
    </location>
</feature>
<reference evidence="4" key="1">
    <citation type="journal article" date="2021" name="PeerJ">
        <title>Extensive microbial diversity within the chicken gut microbiome revealed by metagenomics and culture.</title>
        <authorList>
            <person name="Gilroy R."/>
            <person name="Ravi A."/>
            <person name="Getino M."/>
            <person name="Pursley I."/>
            <person name="Horton D.L."/>
            <person name="Alikhan N.F."/>
            <person name="Baker D."/>
            <person name="Gharbi K."/>
            <person name="Hall N."/>
            <person name="Watson M."/>
            <person name="Adriaenssens E.M."/>
            <person name="Foster-Nyarko E."/>
            <person name="Jarju S."/>
            <person name="Secka A."/>
            <person name="Antonio M."/>
            <person name="Oren A."/>
            <person name="Chaudhuri R.R."/>
            <person name="La Ragione R."/>
            <person name="Hildebrand F."/>
            <person name="Pallen M.J."/>
        </authorList>
    </citation>
    <scope>NUCLEOTIDE SEQUENCE</scope>
    <source>
        <strain evidence="4">CHK165-2605</strain>
    </source>
</reference>
<accession>A0A9D2P1Q8</accession>
<feature type="domain" description="EamA" evidence="3">
    <location>
        <begin position="4"/>
        <end position="139"/>
    </location>
</feature>
<dbReference type="Pfam" id="PF00892">
    <property type="entry name" value="EamA"/>
    <property type="match status" value="2"/>
</dbReference>
<keyword evidence="2" id="KW-0812">Transmembrane</keyword>
<dbReference type="PANTHER" id="PTHR22911:SF79">
    <property type="entry name" value="MOBA-LIKE NTP TRANSFERASE DOMAIN-CONTAINING PROTEIN"/>
    <property type="match status" value="1"/>
</dbReference>
<dbReference type="PANTHER" id="PTHR22911">
    <property type="entry name" value="ACYL-MALONYL CONDENSING ENZYME-RELATED"/>
    <property type="match status" value="1"/>
</dbReference>
<proteinExistence type="inferred from homology"/>
<evidence type="ECO:0000259" key="3">
    <source>
        <dbReference type="Pfam" id="PF00892"/>
    </source>
</evidence>
<feature type="transmembrane region" description="Helical" evidence="2">
    <location>
        <begin position="125"/>
        <end position="142"/>
    </location>
</feature>
<feature type="domain" description="EamA" evidence="3">
    <location>
        <begin position="151"/>
        <end position="286"/>
    </location>
</feature>
<evidence type="ECO:0000313" key="5">
    <source>
        <dbReference type="Proteomes" id="UP000823895"/>
    </source>
</evidence>
<sequence>MKKIALMLILIAGMLWGCMGLFVRKLNGIGLESMDIVALRAIVTFIVLLLYMILFQRPLLKIRLRDLWCFLGTGICSIVFFNLCYFKAITLTSLSVAAVLLYTAPVIVMVLSYLLFGEKMTRRKILSLVMTIAGCVLVTGVITDAGRISGFGLLAGLGAGLGYALYSIFSRFALERGYHSLTITFYTFFIAAAASFLLSDGKRVISTAFQSADMFAFSCVFGILCTVVPYLTYTIGLKYTENSKASIVASIEPVTATVLGIIVFHESITLPEAAGIVLVISALVICSSADTSEVKYETHI</sequence>
<name>A0A9D2P1Q8_9FIRM</name>
<feature type="transmembrane region" description="Helical" evidence="2">
    <location>
        <begin position="148"/>
        <end position="169"/>
    </location>
</feature>
<organism evidence="4 5">
    <name type="scientific">Candidatus Mediterraneibacter gallistercoris</name>
    <dbReference type="NCBI Taxonomy" id="2838671"/>
    <lineage>
        <taxon>Bacteria</taxon>
        <taxon>Bacillati</taxon>
        <taxon>Bacillota</taxon>
        <taxon>Clostridia</taxon>
        <taxon>Lachnospirales</taxon>
        <taxon>Lachnospiraceae</taxon>
        <taxon>Mediterraneibacter</taxon>
    </lineage>
</organism>
<dbReference type="InterPro" id="IPR037185">
    <property type="entry name" value="EmrE-like"/>
</dbReference>
<protein>
    <submittedName>
        <fullName evidence="4">DMT family transporter</fullName>
    </submittedName>
</protein>
<feature type="transmembrane region" description="Helical" evidence="2">
    <location>
        <begin position="67"/>
        <end position="88"/>
    </location>
</feature>
<dbReference type="InterPro" id="IPR000620">
    <property type="entry name" value="EamA_dom"/>
</dbReference>
<dbReference type="AlphaFoldDB" id="A0A9D2P1Q8"/>
<keyword evidence="2" id="KW-1133">Transmembrane helix</keyword>
<evidence type="ECO:0000313" key="4">
    <source>
        <dbReference type="EMBL" id="HJC42651.1"/>
    </source>
</evidence>
<comment type="caution">
    <text evidence="4">The sequence shown here is derived from an EMBL/GenBank/DDBJ whole genome shotgun (WGS) entry which is preliminary data.</text>
</comment>
<keyword evidence="2" id="KW-0472">Membrane</keyword>
<feature type="transmembrane region" description="Helical" evidence="2">
    <location>
        <begin position="181"/>
        <end position="199"/>
    </location>
</feature>
<gene>
    <name evidence="4" type="ORF">H9756_03060</name>
</gene>